<name>A0A1B6DBR6_9HEMI</name>
<keyword evidence="12" id="KW-0378">Hydrolase</keyword>
<keyword evidence="8" id="KW-0325">Glycoprotein</keyword>
<evidence type="ECO:0000256" key="4">
    <source>
        <dbReference type="ARBA" id="ARBA00001923"/>
    </source>
</evidence>
<dbReference type="AlphaFoldDB" id="A0A1B6DBR6"/>
<comment type="cofactor">
    <cofactor evidence="4">
        <name>chloride</name>
        <dbReference type="ChEBI" id="CHEBI:17996"/>
    </cofactor>
</comment>
<evidence type="ECO:0000256" key="10">
    <source>
        <dbReference type="ARBA" id="ARBA00023295"/>
    </source>
</evidence>
<sequence>MEWWRTALVYQIYPRSFMDSDDDGVGDLKGISSKVDYLKEIGVDAVWLSPIYKSPMADFGYDISNFTDVDPIFGNMDDLKELLDKLKAVGIRVLMDFVPNHSSDEHLWFQKSVKKEEPYTDFYVWKDAIAFINGEPQPPNNWQSVFSGSAWEWNEERNQFYLHQFAIKQPDLNYRNSLVVEEMTKAIEFWLDLGVDGFRVDAAKFLVEEETMGNETKIDPEGPLTYSNMDHSLTTNREETYGIIRQWSELVKEKNKDGKDRVLLLEVYNTAEDIIKYYGGDDAPFQMPFNFFLLEAIRPNMTAKELEANVQGWLNAIPKDKTTNWVVGNHDNRRIPTRAGEEMADAVNMILAMLPGMMVSYNGEELGMKDTFLTYNETVDPSGRLLGPENYQAGSRDPERTPMQWDDSPYAGFSNKKPWLPVNPNYWNLNVKQQNSMINSHLKVFKDLSKLRGSEALLNMTNFEIKAVTEFVLLIKRWSNTERYYLLVNLDNYQVTTNLTEGGTVKIASINSGFNTGYIASSPLTLGPKSALLYTESNSSLRAMASTDFLLVLLFALLLYSILNVV</sequence>
<keyword evidence="9" id="KW-0868">Chloride</keyword>
<dbReference type="GO" id="GO:0004558">
    <property type="term" value="F:alpha-1,4-glucosidase activity"/>
    <property type="evidence" value="ECO:0007669"/>
    <property type="project" value="UniProtKB-EC"/>
</dbReference>
<dbReference type="PANTHER" id="PTHR10357:SF179">
    <property type="entry name" value="NEUTRAL AND BASIC AMINO ACID TRANSPORT PROTEIN RBAT"/>
    <property type="match status" value="1"/>
</dbReference>
<evidence type="ECO:0000256" key="6">
    <source>
        <dbReference type="ARBA" id="ARBA00011245"/>
    </source>
</evidence>
<evidence type="ECO:0000256" key="13">
    <source>
        <dbReference type="SAM" id="Phobius"/>
    </source>
</evidence>
<keyword evidence="13" id="KW-0472">Membrane</keyword>
<dbReference type="Gene3D" id="3.90.400.10">
    <property type="entry name" value="Oligo-1,6-glucosidase, Domain 2"/>
    <property type="match status" value="1"/>
</dbReference>
<keyword evidence="13" id="KW-1133">Transmembrane helix</keyword>
<dbReference type="Gene3D" id="3.20.20.80">
    <property type="entry name" value="Glycosidases"/>
    <property type="match status" value="1"/>
</dbReference>
<dbReference type="CDD" id="cd11328">
    <property type="entry name" value="AmyAc_maltase"/>
    <property type="match status" value="1"/>
</dbReference>
<evidence type="ECO:0000256" key="2">
    <source>
        <dbReference type="ARBA" id="ARBA00001657"/>
    </source>
</evidence>
<evidence type="ECO:0000256" key="9">
    <source>
        <dbReference type="ARBA" id="ARBA00023214"/>
    </source>
</evidence>
<evidence type="ECO:0000259" key="14">
    <source>
        <dbReference type="SMART" id="SM00642"/>
    </source>
</evidence>
<keyword evidence="13" id="KW-0812">Transmembrane</keyword>
<comment type="subunit">
    <text evidence="6">Monomer.</text>
</comment>
<dbReference type="InterPro" id="IPR017853">
    <property type="entry name" value="GH"/>
</dbReference>
<reference evidence="15" key="1">
    <citation type="submission" date="2015-12" db="EMBL/GenBank/DDBJ databases">
        <title>De novo transcriptome assembly of four potential Pierce s Disease insect vectors from Arizona vineyards.</title>
        <authorList>
            <person name="Tassone E.E."/>
        </authorList>
    </citation>
    <scope>NUCLEOTIDE SEQUENCE</scope>
</reference>
<dbReference type="InterPro" id="IPR006047">
    <property type="entry name" value="GH13_cat_dom"/>
</dbReference>
<dbReference type="GO" id="GO:0043169">
    <property type="term" value="F:cation binding"/>
    <property type="evidence" value="ECO:0007669"/>
    <property type="project" value="InterPro"/>
</dbReference>
<dbReference type="SMART" id="SM00642">
    <property type="entry name" value="Aamy"/>
    <property type="match status" value="1"/>
</dbReference>
<comment type="catalytic activity">
    <reaction evidence="1 12">
        <text>Endohydrolysis of (1-&gt;4)-alpha-D-glucosidic linkages in polysaccharides containing three or more (1-&gt;4)-alpha-linked D-glucose units.</text>
        <dbReference type="EC" id="3.2.1.1"/>
    </reaction>
</comment>
<evidence type="ECO:0000256" key="7">
    <source>
        <dbReference type="ARBA" id="ARBA00023157"/>
    </source>
</evidence>
<comment type="cofactor">
    <cofactor evidence="3">
        <name>Ca(2+)</name>
        <dbReference type="ChEBI" id="CHEBI:29108"/>
    </cofactor>
</comment>
<dbReference type="GO" id="GO:0004556">
    <property type="term" value="F:alpha-amylase activity"/>
    <property type="evidence" value="ECO:0007669"/>
    <property type="project" value="UniProtKB-UniRule"/>
</dbReference>
<keyword evidence="10 12" id="KW-0326">Glycosidase</keyword>
<comment type="catalytic activity">
    <reaction evidence="2">
        <text>Hydrolysis of terminal, non-reducing (1-&gt;4)-linked alpha-D-glucose residues with release of alpha-D-glucose.</text>
        <dbReference type="EC" id="3.2.1.20"/>
    </reaction>
</comment>
<dbReference type="PRINTS" id="PR00110">
    <property type="entry name" value="ALPHAAMYLASE"/>
</dbReference>
<proteinExistence type="inferred from homology"/>
<evidence type="ECO:0000313" key="15">
    <source>
        <dbReference type="EMBL" id="JAS23129.1"/>
    </source>
</evidence>
<dbReference type="FunFam" id="3.90.400.10:FF:000001">
    <property type="entry name" value="Maltase A3, isoform A"/>
    <property type="match status" value="1"/>
</dbReference>
<dbReference type="Pfam" id="PF00128">
    <property type="entry name" value="Alpha-amylase"/>
    <property type="match status" value="1"/>
</dbReference>
<evidence type="ECO:0000256" key="5">
    <source>
        <dbReference type="ARBA" id="ARBA00008061"/>
    </source>
</evidence>
<feature type="domain" description="Glycosyl hydrolase family 13 catalytic" evidence="14">
    <location>
        <begin position="11"/>
        <end position="400"/>
    </location>
</feature>
<dbReference type="InterPro" id="IPR045857">
    <property type="entry name" value="O16G_dom_2"/>
</dbReference>
<evidence type="ECO:0000256" key="11">
    <source>
        <dbReference type="RuleBase" id="RU003615"/>
    </source>
</evidence>
<accession>A0A1B6DBR6</accession>
<keyword evidence="7" id="KW-1015">Disulfide bond</keyword>
<evidence type="ECO:0000256" key="12">
    <source>
        <dbReference type="RuleBase" id="RU361134"/>
    </source>
</evidence>
<feature type="transmembrane region" description="Helical" evidence="13">
    <location>
        <begin position="543"/>
        <end position="563"/>
    </location>
</feature>
<keyword evidence="12" id="KW-0119">Carbohydrate metabolism</keyword>
<dbReference type="EMBL" id="GEDC01014169">
    <property type="protein sequence ID" value="JAS23129.1"/>
    <property type="molecule type" value="Transcribed_RNA"/>
</dbReference>
<organism evidence="15">
    <name type="scientific">Clastoptera arizonana</name>
    <name type="common">Arizona spittle bug</name>
    <dbReference type="NCBI Taxonomy" id="38151"/>
    <lineage>
        <taxon>Eukaryota</taxon>
        <taxon>Metazoa</taxon>
        <taxon>Ecdysozoa</taxon>
        <taxon>Arthropoda</taxon>
        <taxon>Hexapoda</taxon>
        <taxon>Insecta</taxon>
        <taxon>Pterygota</taxon>
        <taxon>Neoptera</taxon>
        <taxon>Paraneoptera</taxon>
        <taxon>Hemiptera</taxon>
        <taxon>Auchenorrhyncha</taxon>
        <taxon>Cercopoidea</taxon>
        <taxon>Clastopteridae</taxon>
        <taxon>Clastoptera</taxon>
    </lineage>
</organism>
<dbReference type="GO" id="GO:0005975">
    <property type="term" value="P:carbohydrate metabolic process"/>
    <property type="evidence" value="ECO:0007669"/>
    <property type="project" value="InterPro"/>
</dbReference>
<evidence type="ECO:0000256" key="1">
    <source>
        <dbReference type="ARBA" id="ARBA00000548"/>
    </source>
</evidence>
<dbReference type="PANTHER" id="PTHR10357">
    <property type="entry name" value="ALPHA-AMYLASE FAMILY MEMBER"/>
    <property type="match status" value="1"/>
</dbReference>
<gene>
    <name evidence="15" type="ORF">g.14628</name>
</gene>
<protein>
    <recommendedName>
        <fullName evidence="12">Alpha-amylase</fullName>
        <ecNumber evidence="12">3.2.1.1</ecNumber>
    </recommendedName>
</protein>
<evidence type="ECO:0000256" key="8">
    <source>
        <dbReference type="ARBA" id="ARBA00023180"/>
    </source>
</evidence>
<evidence type="ECO:0000256" key="3">
    <source>
        <dbReference type="ARBA" id="ARBA00001913"/>
    </source>
</evidence>
<dbReference type="InterPro" id="IPR006046">
    <property type="entry name" value="Alpha_amylase"/>
</dbReference>
<dbReference type="SUPFAM" id="SSF51445">
    <property type="entry name" value="(Trans)glycosidases"/>
    <property type="match status" value="1"/>
</dbReference>
<dbReference type="EC" id="3.2.1.1" evidence="12"/>
<comment type="similarity">
    <text evidence="5 11">Belongs to the glycosyl hydrolase 13 family.</text>
</comment>